<comment type="pathway">
    <text evidence="3 10">Carbohydrate metabolism; galactose metabolism.</text>
</comment>
<evidence type="ECO:0000256" key="10">
    <source>
        <dbReference type="RuleBase" id="RU366046"/>
    </source>
</evidence>
<name>A0A165LY11_PELLU</name>
<evidence type="ECO:0000256" key="1">
    <source>
        <dbReference type="ARBA" id="ARBA00000083"/>
    </source>
</evidence>
<organism evidence="12 13">
    <name type="scientific">Pelodictyon luteolum</name>
    <dbReference type="NCBI Taxonomy" id="1100"/>
    <lineage>
        <taxon>Bacteria</taxon>
        <taxon>Pseudomonadati</taxon>
        <taxon>Chlorobiota</taxon>
        <taxon>Chlorobiia</taxon>
        <taxon>Chlorobiales</taxon>
        <taxon>Chlorobiaceae</taxon>
        <taxon>Chlorobium/Pelodictyon group</taxon>
        <taxon>Pelodictyon</taxon>
    </lineage>
</organism>
<comment type="similarity">
    <text evidence="4 10">Belongs to the NAD(P)-dependent epimerase/dehydratase family.</text>
</comment>
<dbReference type="Pfam" id="PF01370">
    <property type="entry name" value="Epimerase"/>
    <property type="match status" value="1"/>
</dbReference>
<dbReference type="PANTHER" id="PTHR43725">
    <property type="entry name" value="UDP-GLUCOSE 4-EPIMERASE"/>
    <property type="match status" value="1"/>
</dbReference>
<dbReference type="EC" id="5.1.3.2" evidence="5 10"/>
<dbReference type="InterPro" id="IPR036291">
    <property type="entry name" value="NAD(P)-bd_dom_sf"/>
</dbReference>
<dbReference type="InterPro" id="IPR001509">
    <property type="entry name" value="Epimerase_deHydtase"/>
</dbReference>
<gene>
    <name evidence="12" type="ORF">A3K90_02300</name>
</gene>
<evidence type="ECO:0000256" key="7">
    <source>
        <dbReference type="ARBA" id="ARBA00023027"/>
    </source>
</evidence>
<keyword evidence="9 10" id="KW-0119">Carbohydrate metabolism</keyword>
<feature type="domain" description="NAD-dependent epimerase/dehydratase" evidence="11">
    <location>
        <begin position="3"/>
        <end position="250"/>
    </location>
</feature>
<dbReference type="Proteomes" id="UP000076481">
    <property type="component" value="Unassembled WGS sequence"/>
</dbReference>
<evidence type="ECO:0000256" key="9">
    <source>
        <dbReference type="ARBA" id="ARBA00023277"/>
    </source>
</evidence>
<dbReference type="AlphaFoldDB" id="A0A165LY11"/>
<dbReference type="Gene3D" id="3.40.50.720">
    <property type="entry name" value="NAD(P)-binding Rossmann-like Domain"/>
    <property type="match status" value="1"/>
</dbReference>
<evidence type="ECO:0000259" key="11">
    <source>
        <dbReference type="Pfam" id="PF01370"/>
    </source>
</evidence>
<comment type="catalytic activity">
    <reaction evidence="1 10">
        <text>UDP-alpha-D-glucose = UDP-alpha-D-galactose</text>
        <dbReference type="Rhea" id="RHEA:22168"/>
        <dbReference type="ChEBI" id="CHEBI:58885"/>
        <dbReference type="ChEBI" id="CHEBI:66914"/>
        <dbReference type="EC" id="5.1.3.2"/>
    </reaction>
</comment>
<proteinExistence type="inferred from homology"/>
<dbReference type="PANTHER" id="PTHR43725:SF53">
    <property type="entry name" value="UDP-ARABINOSE 4-EPIMERASE 1"/>
    <property type="match status" value="1"/>
</dbReference>
<evidence type="ECO:0000313" key="13">
    <source>
        <dbReference type="Proteomes" id="UP000076481"/>
    </source>
</evidence>
<keyword evidence="7 10" id="KW-0520">NAD</keyword>
<comment type="subunit">
    <text evidence="10">Homodimer.</text>
</comment>
<sequence length="328" mass="35879">MQILVIGGAGYIGSHVVRAFLDSGHEVTVFDNLKTGLRENLFRDASFIHGDIMHPLQLRAAMASGFDGCVHLAALKAAGQSMLEPEAYAESNLTGTINILAEASRAGIGRIIFSSSAAVYGSPKYLPIDEEHPKDPENFYGFTKLEIERLLAWFDRLKGMRYAAIRYFNAAGYDTGGRIKGLELQPENLLPIVMEVAAGIRPELSVYGNDYPTRDGSCIRDYVHVSDLAEAHVSAFDYIVGNDRSLSVNLGSERGVTVQEMIERARAITGRPIPSVIAGRRAGDPAELVASSVKARELLGWVPRFSDVDTLISSTWTMYERTLAARKP</sequence>
<comment type="caution">
    <text evidence="12">The sequence shown here is derived from an EMBL/GenBank/DDBJ whole genome shotgun (WGS) entry which is preliminary data.</text>
</comment>
<evidence type="ECO:0000256" key="2">
    <source>
        <dbReference type="ARBA" id="ARBA00001911"/>
    </source>
</evidence>
<evidence type="ECO:0000256" key="3">
    <source>
        <dbReference type="ARBA" id="ARBA00004947"/>
    </source>
</evidence>
<evidence type="ECO:0000256" key="4">
    <source>
        <dbReference type="ARBA" id="ARBA00007637"/>
    </source>
</evidence>
<keyword evidence="8 10" id="KW-0413">Isomerase</keyword>
<dbReference type="GO" id="GO:0033499">
    <property type="term" value="P:galactose catabolic process via UDP-galactose, Leloir pathway"/>
    <property type="evidence" value="ECO:0007669"/>
    <property type="project" value="TreeGrafter"/>
</dbReference>
<dbReference type="UniPathway" id="UPA00214"/>
<comment type="cofactor">
    <cofactor evidence="2 10">
        <name>NAD(+)</name>
        <dbReference type="ChEBI" id="CHEBI:57540"/>
    </cofactor>
</comment>
<evidence type="ECO:0000256" key="6">
    <source>
        <dbReference type="ARBA" id="ARBA00018569"/>
    </source>
</evidence>
<dbReference type="EMBL" id="LVWG01000022">
    <property type="protein sequence ID" value="KZK74569.1"/>
    <property type="molecule type" value="Genomic_DNA"/>
</dbReference>
<reference evidence="12 13" key="1">
    <citation type="submission" date="2016-03" db="EMBL/GenBank/DDBJ databases">
        <title>Speciation and ecological success in dimly lit waters: horizontal gene transfer in a green sulfur bacteria bloom unveiled by metagenomic assembly.</title>
        <authorList>
            <person name="Llorens-Mares T."/>
            <person name="Liu Z."/>
            <person name="Allen L.Z."/>
            <person name="Rusch D.B."/>
            <person name="Craig M.T."/>
            <person name="Dupont C.L."/>
            <person name="Bryant D.A."/>
            <person name="Casamayor E.O."/>
        </authorList>
    </citation>
    <scope>NUCLEOTIDE SEQUENCE [LARGE SCALE GENOMIC DNA]</scope>
    <source>
        <strain evidence="12">CIII</strain>
    </source>
</reference>
<dbReference type="RefSeq" id="WP_303681303.1">
    <property type="nucleotide sequence ID" value="NZ_LVWG01000022.1"/>
</dbReference>
<dbReference type="GO" id="GO:0003978">
    <property type="term" value="F:UDP-glucose 4-epimerase activity"/>
    <property type="evidence" value="ECO:0007669"/>
    <property type="project" value="UniProtKB-UniRule"/>
</dbReference>
<dbReference type="SUPFAM" id="SSF51735">
    <property type="entry name" value="NAD(P)-binding Rossmann-fold domains"/>
    <property type="match status" value="1"/>
</dbReference>
<accession>A0A165LY11</accession>
<dbReference type="CDD" id="cd05247">
    <property type="entry name" value="UDP_G4E_1_SDR_e"/>
    <property type="match status" value="1"/>
</dbReference>
<protein>
    <recommendedName>
        <fullName evidence="6 10">UDP-glucose 4-epimerase</fullName>
        <ecNumber evidence="5 10">5.1.3.2</ecNumber>
    </recommendedName>
</protein>
<evidence type="ECO:0000256" key="8">
    <source>
        <dbReference type="ARBA" id="ARBA00023235"/>
    </source>
</evidence>
<dbReference type="NCBIfam" id="TIGR01179">
    <property type="entry name" value="galE"/>
    <property type="match status" value="1"/>
</dbReference>
<evidence type="ECO:0000256" key="5">
    <source>
        <dbReference type="ARBA" id="ARBA00013189"/>
    </source>
</evidence>
<dbReference type="InterPro" id="IPR005886">
    <property type="entry name" value="UDP_G4E"/>
</dbReference>
<evidence type="ECO:0000313" key="12">
    <source>
        <dbReference type="EMBL" id="KZK74569.1"/>
    </source>
</evidence>
<dbReference type="Gene3D" id="3.90.25.10">
    <property type="entry name" value="UDP-galactose 4-epimerase, domain 1"/>
    <property type="match status" value="1"/>
</dbReference>